<name>A0A823D848_LISMN</name>
<dbReference type="EMBL" id="AAAKQF010000021">
    <property type="protein sequence ID" value="EAC9041605.1"/>
    <property type="molecule type" value="Genomic_DNA"/>
</dbReference>
<protein>
    <submittedName>
        <fullName evidence="1">Uncharacterized protein</fullName>
    </submittedName>
</protein>
<gene>
    <name evidence="1" type="ORF">KV70_15485</name>
</gene>
<dbReference type="AlphaFoldDB" id="A0A823D848"/>
<sequence length="270" mass="31606">QVNNFITTENNSITGKNVDIPLILHESTLTNLVWLKSPNKFSDLPKRKLLSHVLAAKLPNENLWDHYIKFIDDQAEHEKFTDEDIINLKYNPIAKELLMEKTYGNPDYISFGLTQEILKGVKERNQEELRQANEKQKEDQQMIMNQKDEEMKRLQIDLDTSKKNNKEIKDDDYKLRSKIYNKKLSIIAKSSKVIVYLLTIMSACWSVFTLIYDIKGKMLYIILTAVVGVMPRIIGLMKPCTRKIMEKCKNKIWEGILSNSNYKDFERPDK</sequence>
<dbReference type="Proteomes" id="UP000354255">
    <property type="component" value="Unassembled WGS sequence"/>
</dbReference>
<proteinExistence type="predicted"/>
<feature type="non-terminal residue" evidence="1">
    <location>
        <position position="1"/>
    </location>
</feature>
<evidence type="ECO:0000313" key="1">
    <source>
        <dbReference type="EMBL" id="EAC9041605.1"/>
    </source>
</evidence>
<organism evidence="1 2">
    <name type="scientific">Listeria monocytogenes</name>
    <dbReference type="NCBI Taxonomy" id="1639"/>
    <lineage>
        <taxon>Bacteria</taxon>
        <taxon>Bacillati</taxon>
        <taxon>Bacillota</taxon>
        <taxon>Bacilli</taxon>
        <taxon>Bacillales</taxon>
        <taxon>Listeriaceae</taxon>
        <taxon>Listeria</taxon>
    </lineage>
</organism>
<accession>A0A823D848</accession>
<comment type="caution">
    <text evidence="1">The sequence shown here is derived from an EMBL/GenBank/DDBJ whole genome shotgun (WGS) entry which is preliminary data.</text>
</comment>
<evidence type="ECO:0000313" key="2">
    <source>
        <dbReference type="Proteomes" id="UP000354255"/>
    </source>
</evidence>
<reference evidence="1 2" key="1">
    <citation type="submission" date="2018-06" db="EMBL/GenBank/DDBJ databases">
        <authorList>
            <consortium name="PulseNet: The National Subtyping Network for Foodborne Disease Surveillance"/>
            <person name="Tarr C.L."/>
            <person name="Trees E."/>
            <person name="Katz L.S."/>
            <person name="Carleton-Romer H.A."/>
            <person name="Stroika S."/>
            <person name="Kucerova Z."/>
            <person name="Roache K.F."/>
            <person name="Sabol A.L."/>
            <person name="Besser J."/>
            <person name="Gerner-Smidt P."/>
        </authorList>
    </citation>
    <scope>NUCLEOTIDE SEQUENCE [LARGE SCALE GENOMIC DNA]</scope>
    <source>
        <strain evidence="1 2">PNUSAL000910</strain>
    </source>
</reference>